<evidence type="ECO:0000259" key="2">
    <source>
        <dbReference type="Pfam" id="PF05268"/>
    </source>
</evidence>
<dbReference type="InterPro" id="IPR007932">
    <property type="entry name" value="Receptor-recog_Gp38"/>
</dbReference>
<dbReference type="EMBL" id="MN740611">
    <property type="protein sequence ID" value="QHU35725.1"/>
    <property type="molecule type" value="Genomic_DNA"/>
</dbReference>
<keyword evidence="1" id="KW-1133">Transmembrane helix</keyword>
<dbReference type="Pfam" id="PF05268">
    <property type="entry name" value="GP38"/>
    <property type="match status" value="1"/>
</dbReference>
<name>A0A6C0M0B6_9ZZZZ</name>
<keyword evidence="1" id="KW-0472">Membrane</keyword>
<dbReference type="AlphaFoldDB" id="A0A6C0M0B6"/>
<feature type="transmembrane region" description="Helical" evidence="1">
    <location>
        <begin position="17"/>
        <end position="42"/>
    </location>
</feature>
<sequence>MILRVLTEFLEVYNNKIIVVLLMTIILIILLIGIIFIIPFIVYTLKNPLKKLDDVSNNLTSEWIYVSETEKMVLFSRKCLSSKCDLDSSDLIMKLDWIIESCSKPCNTGEAVKYVVDPNNLSKKFYSKVIYSCNTENCIKSANFGDWIVESKDTSGVVFNRLCMPDNICKLLDPKETIIRKDWLAETPCFPACYDERFGNIYNKSFTFDPTNSKYIYSNEKICNTTPCTKSQYSEWNPVLETEQGIAFERSCTGLLCDFTSDEVSQFVKWDTSENCDTNCDDGKTFKILSSPNDPINKITSKNMYKCNNNPTCDSLVTLSSWSAIEDVSGFTFTRICKSKTPDNACLNLDLSKNPLQVFKPWEINGQCSALCIINENVPQQKKYAIDMNNELRESSQTYPCNQYKCTDLSWQYISENEFSVSFMKKCNSSLCDRTQEGETKIVNWNNVLTCTKACDSGLAYKSCPDPNNPTNKIISKKAYPCNTLTCENIAQFSPWRIYNEDTSGILFVRDCISNSDICINIDKSLLELNREWLNKTQCDDICFHGRLSYNRKFMFSPNDDVTIIYRSVKDVCNQKPCDVPEYGLWKVQTETNMGILFVRDCSNNPFCDSPYNLSQNNTVFIPWLDLSGNCSKLCDGGYAYKYLYNLDGNKVYSKQQYVCNTSNCSNYVGFSPWTLTSSTDIDAKFIRACFDDNTGRCNNISNNSLKLDISWNSEPCETSDGYTKYCYKGTADKIFVNKYVIDPNDDYKPLDIRKVVKSTVPFWCNKPRCTTDINQYPIFSTTLEITINTSLNLRSKLVENGWNGYDQLNVNIYIGAGINCTVNSGSSTHLNPETKREIYMFEYPPASNIVIHNRGNIIGSGGKGSSNGNTPGGNGGDAIIINSKNILLTIYNYGVIGGGGGGGVGSNSIQVKIVKPGTQCVTYSDGRFWCALISVIQYGNGGGGGAGKVSFFGNSGAASGTAGIFDFKGSPGQNGSLYYGGNGGIAGNDVLSGTIGGDLGKPGKDQVNGTKGGEPGAAVLIPSLQNIKWNINAPYGEIKIISPLPKEDYIWSW</sequence>
<proteinExistence type="predicted"/>
<evidence type="ECO:0000313" key="3">
    <source>
        <dbReference type="EMBL" id="QHU35725.1"/>
    </source>
</evidence>
<feature type="domain" description="Receptor-recognising protein Gp38" evidence="2">
    <location>
        <begin position="846"/>
        <end position="909"/>
    </location>
</feature>
<accession>A0A6C0M0B6</accession>
<evidence type="ECO:0000256" key="1">
    <source>
        <dbReference type="SAM" id="Phobius"/>
    </source>
</evidence>
<protein>
    <recommendedName>
        <fullName evidence="2">Receptor-recognising protein Gp38 domain-containing protein</fullName>
    </recommendedName>
</protein>
<keyword evidence="1" id="KW-0812">Transmembrane</keyword>
<organism evidence="3">
    <name type="scientific">viral metagenome</name>
    <dbReference type="NCBI Taxonomy" id="1070528"/>
    <lineage>
        <taxon>unclassified sequences</taxon>
        <taxon>metagenomes</taxon>
        <taxon>organismal metagenomes</taxon>
    </lineage>
</organism>
<reference evidence="3" key="1">
    <citation type="journal article" date="2020" name="Nature">
        <title>Giant virus diversity and host interactions through global metagenomics.</title>
        <authorList>
            <person name="Schulz F."/>
            <person name="Roux S."/>
            <person name="Paez-Espino D."/>
            <person name="Jungbluth S."/>
            <person name="Walsh D.A."/>
            <person name="Denef V.J."/>
            <person name="McMahon K.D."/>
            <person name="Konstantinidis K.T."/>
            <person name="Eloe-Fadrosh E.A."/>
            <person name="Kyrpides N.C."/>
            <person name="Woyke T."/>
        </authorList>
    </citation>
    <scope>NUCLEOTIDE SEQUENCE</scope>
    <source>
        <strain evidence="3">GVMAG-S-1035085-51</strain>
    </source>
</reference>